<protein>
    <submittedName>
        <fullName evidence="2">Uncharacterized protein</fullName>
    </submittedName>
</protein>
<gene>
    <name evidence="2" type="ORF">PIB30_035178</name>
</gene>
<feature type="region of interest" description="Disordered" evidence="1">
    <location>
        <begin position="1"/>
        <end position="32"/>
    </location>
</feature>
<proteinExistence type="predicted"/>
<evidence type="ECO:0000313" key="3">
    <source>
        <dbReference type="Proteomes" id="UP001341840"/>
    </source>
</evidence>
<name>A0ABU6Z9U5_9FABA</name>
<accession>A0ABU6Z9U5</accession>
<dbReference type="EMBL" id="JASCZI010272027">
    <property type="protein sequence ID" value="MED6219362.1"/>
    <property type="molecule type" value="Genomic_DNA"/>
</dbReference>
<reference evidence="2 3" key="1">
    <citation type="journal article" date="2023" name="Plants (Basel)">
        <title>Bridging the Gap: Combining Genomics and Transcriptomics Approaches to Understand Stylosanthes scabra, an Orphan Legume from the Brazilian Caatinga.</title>
        <authorList>
            <person name="Ferreira-Neto J.R.C."/>
            <person name="da Silva M.D."/>
            <person name="Binneck E."/>
            <person name="de Melo N.F."/>
            <person name="da Silva R.H."/>
            <person name="de Melo A.L.T.M."/>
            <person name="Pandolfi V."/>
            <person name="Bustamante F.O."/>
            <person name="Brasileiro-Vidal A.C."/>
            <person name="Benko-Iseppon A.M."/>
        </authorList>
    </citation>
    <scope>NUCLEOTIDE SEQUENCE [LARGE SCALE GENOMIC DNA]</scope>
    <source>
        <tissue evidence="2">Leaves</tissue>
    </source>
</reference>
<comment type="caution">
    <text evidence="2">The sequence shown here is derived from an EMBL/GenBank/DDBJ whole genome shotgun (WGS) entry which is preliminary data.</text>
</comment>
<feature type="region of interest" description="Disordered" evidence="1">
    <location>
        <begin position="99"/>
        <end position="118"/>
    </location>
</feature>
<feature type="compositionally biased region" description="Basic and acidic residues" evidence="1">
    <location>
        <begin position="1"/>
        <end position="26"/>
    </location>
</feature>
<organism evidence="2 3">
    <name type="scientific">Stylosanthes scabra</name>
    <dbReference type="NCBI Taxonomy" id="79078"/>
    <lineage>
        <taxon>Eukaryota</taxon>
        <taxon>Viridiplantae</taxon>
        <taxon>Streptophyta</taxon>
        <taxon>Embryophyta</taxon>
        <taxon>Tracheophyta</taxon>
        <taxon>Spermatophyta</taxon>
        <taxon>Magnoliopsida</taxon>
        <taxon>eudicotyledons</taxon>
        <taxon>Gunneridae</taxon>
        <taxon>Pentapetalae</taxon>
        <taxon>rosids</taxon>
        <taxon>fabids</taxon>
        <taxon>Fabales</taxon>
        <taxon>Fabaceae</taxon>
        <taxon>Papilionoideae</taxon>
        <taxon>50 kb inversion clade</taxon>
        <taxon>dalbergioids sensu lato</taxon>
        <taxon>Dalbergieae</taxon>
        <taxon>Pterocarpus clade</taxon>
        <taxon>Stylosanthes</taxon>
    </lineage>
</organism>
<keyword evidence="3" id="KW-1185">Reference proteome</keyword>
<evidence type="ECO:0000313" key="2">
    <source>
        <dbReference type="EMBL" id="MED6219362.1"/>
    </source>
</evidence>
<dbReference type="Proteomes" id="UP001341840">
    <property type="component" value="Unassembled WGS sequence"/>
</dbReference>
<evidence type="ECO:0000256" key="1">
    <source>
        <dbReference type="SAM" id="MobiDB-lite"/>
    </source>
</evidence>
<sequence>MMDDHTNKASLDLEFRDNGRPDEDVVGRSSEQRSSGLVYSSNLWDPRGVKYDCFCIESDDDFQVLFHFRQQFQRFEPLSCELAVAMAATLQPPSPQMCHANPEPLAGPSSSRTQQYPPHLPTLNLEVGSGVGPTDGDSGTYVHGSTGSNMAGNFKYVSISE</sequence>